<evidence type="ECO:0000313" key="3">
    <source>
        <dbReference type="EMBL" id="MDH0563784.1"/>
    </source>
</evidence>
<evidence type="ECO:0000259" key="1">
    <source>
        <dbReference type="Pfam" id="PF01844"/>
    </source>
</evidence>
<dbReference type="InterPro" id="IPR002711">
    <property type="entry name" value="HNH"/>
</dbReference>
<name>A0AA42LA73_9GAMM</name>
<accession>A0AA42LA73</accession>
<dbReference type="Proteomes" id="UP001159329">
    <property type="component" value="Unassembled WGS sequence"/>
</dbReference>
<gene>
    <name evidence="3" type="ORF">N7644_08775</name>
</gene>
<dbReference type="CDD" id="cd00085">
    <property type="entry name" value="HNHc"/>
    <property type="match status" value="1"/>
</dbReference>
<dbReference type="GO" id="GO:0004519">
    <property type="term" value="F:endonuclease activity"/>
    <property type="evidence" value="ECO:0007669"/>
    <property type="project" value="InterPro"/>
</dbReference>
<proteinExistence type="predicted"/>
<dbReference type="Pfam" id="PF01844">
    <property type="entry name" value="HNH"/>
    <property type="match status" value="1"/>
</dbReference>
<dbReference type="InterPro" id="IPR003615">
    <property type="entry name" value="HNH_nuc"/>
</dbReference>
<organism evidence="3 4">
    <name type="scientific">Acinetobacter courvalinii</name>
    <dbReference type="NCBI Taxonomy" id="280147"/>
    <lineage>
        <taxon>Bacteria</taxon>
        <taxon>Pseudomonadati</taxon>
        <taxon>Pseudomonadota</taxon>
        <taxon>Gammaproteobacteria</taxon>
        <taxon>Moraxellales</taxon>
        <taxon>Moraxellaceae</taxon>
        <taxon>Acinetobacter</taxon>
    </lineage>
</organism>
<dbReference type="Gene3D" id="3.30.920.90">
    <property type="match status" value="1"/>
</dbReference>
<feature type="domain" description="Type IV methyl-directed restriction enzyme EcoKMcrB subunit DNA-binding" evidence="2">
    <location>
        <begin position="8"/>
        <end position="168"/>
    </location>
</feature>
<evidence type="ECO:0000259" key="2">
    <source>
        <dbReference type="Pfam" id="PF12102"/>
    </source>
</evidence>
<evidence type="ECO:0000313" key="4">
    <source>
        <dbReference type="Proteomes" id="UP001159329"/>
    </source>
</evidence>
<dbReference type="GO" id="GO:0003676">
    <property type="term" value="F:nucleic acid binding"/>
    <property type="evidence" value="ECO:0007669"/>
    <property type="project" value="InterPro"/>
</dbReference>
<dbReference type="InterPro" id="IPR021961">
    <property type="entry name" value="McrB_DNA-bd"/>
</dbReference>
<dbReference type="EMBL" id="JAOEEO010000001">
    <property type="protein sequence ID" value="MDH0563784.1"/>
    <property type="molecule type" value="Genomic_DNA"/>
</dbReference>
<feature type="domain" description="HNH" evidence="1">
    <location>
        <begin position="276"/>
        <end position="314"/>
    </location>
</feature>
<dbReference type="GO" id="GO:0008270">
    <property type="term" value="F:zinc ion binding"/>
    <property type="evidence" value="ECO:0007669"/>
    <property type="project" value="InterPro"/>
</dbReference>
<comment type="caution">
    <text evidence="3">The sequence shown here is derived from an EMBL/GenBank/DDBJ whole genome shotgun (WGS) entry which is preliminary data.</text>
</comment>
<sequence length="362" mass="41329">MKEYLTTVLDHYLYAKQQPYNTNKLQSHYAALSAGITNTLENWTEKYANPQYEYDVIWSHGKGNWAEVPWVLCVNKAITTSAQRGYYLGILFSADMNSCVMGLLQGVTDAKQDDLTNFTALALEYIGTNSTDPNLKLGTIDLNATKDLGKKYQKYAIKSFAYTKEFLDAIDGSFIEKQFAILIKDYETLYFNAQKDITDLPPISNQSYQAIIQTDEPPMDVEDIHEGIEATPEKLTVQHSRHKRSKEKSRTALRCAQFLCEIDPTHQTFLTIKKRLYVEGHHLIPMSQQSNFNVSLDVTSNIVSLCPNCHTALHYGHGDIVREKLAILFSKRSERLKKQGLLISLPELYQIYIKKGLDQQYD</sequence>
<reference evidence="3" key="1">
    <citation type="submission" date="2022-09" db="EMBL/GenBank/DDBJ databases">
        <title>Intensive care unit water sources are persistently colonized with multi-drug resistant bacteria and are the site of extensive horizontal gene transfer of antibiotic resistance genes.</title>
        <authorList>
            <person name="Diorio-Toth L."/>
        </authorList>
    </citation>
    <scope>NUCLEOTIDE SEQUENCE</scope>
    <source>
        <strain evidence="3">GD04005</strain>
    </source>
</reference>
<protein>
    <submittedName>
        <fullName evidence="3">DUF3578 domain-containing protein</fullName>
    </submittedName>
</protein>
<dbReference type="Pfam" id="PF12102">
    <property type="entry name" value="MrcB_N"/>
    <property type="match status" value="1"/>
</dbReference>
<dbReference type="RefSeq" id="WP_279695104.1">
    <property type="nucleotide sequence ID" value="NZ_JAOEEO010000001.1"/>
</dbReference>
<dbReference type="AlphaFoldDB" id="A0AA42LA73"/>